<reference evidence="1 2" key="1">
    <citation type="submission" date="2017-12" db="EMBL/GenBank/DDBJ databases">
        <title>Taxonomic description and draft genome of Pradoshia cofamensis Gen. nov., sp. nov., a thermotolerant bacillale isolated from anterior gut of earthworm Eisenia fetida.</title>
        <authorList>
            <person name="Saha T."/>
            <person name="Chakraborty R."/>
        </authorList>
    </citation>
    <scope>NUCLEOTIDE SEQUENCE [LARGE SCALE GENOMIC DNA]</scope>
    <source>
        <strain evidence="1 2">EAG3</strain>
    </source>
</reference>
<evidence type="ECO:0000313" key="2">
    <source>
        <dbReference type="Proteomes" id="UP000239663"/>
    </source>
</evidence>
<comment type="caution">
    <text evidence="1">The sequence shown here is derived from an EMBL/GenBank/DDBJ whole genome shotgun (WGS) entry which is preliminary data.</text>
</comment>
<dbReference type="AlphaFoldDB" id="A0A2S7N082"/>
<evidence type="ECO:0000313" key="1">
    <source>
        <dbReference type="EMBL" id="PQD95426.1"/>
    </source>
</evidence>
<accession>A0A2S7N082</accession>
<protein>
    <submittedName>
        <fullName evidence="1">Uncharacterized protein</fullName>
    </submittedName>
</protein>
<organism evidence="1 2">
    <name type="scientific">Pradoshia eiseniae</name>
    <dbReference type="NCBI Taxonomy" id="2064768"/>
    <lineage>
        <taxon>Bacteria</taxon>
        <taxon>Bacillati</taxon>
        <taxon>Bacillota</taxon>
        <taxon>Bacilli</taxon>
        <taxon>Bacillales</taxon>
        <taxon>Bacillaceae</taxon>
        <taxon>Pradoshia</taxon>
    </lineage>
</organism>
<dbReference type="EMBL" id="PKOZ01000004">
    <property type="protein sequence ID" value="PQD95426.1"/>
    <property type="molecule type" value="Genomic_DNA"/>
</dbReference>
<dbReference type="Proteomes" id="UP000239663">
    <property type="component" value="Unassembled WGS sequence"/>
</dbReference>
<dbReference type="OrthoDB" id="2938417at2"/>
<keyword evidence="2" id="KW-1185">Reference proteome</keyword>
<dbReference type="RefSeq" id="WP_104849181.1">
    <property type="nucleotide sequence ID" value="NZ_PKOZ01000004.1"/>
</dbReference>
<gene>
    <name evidence="1" type="ORF">CYL18_09070</name>
</gene>
<name>A0A2S7N082_9BACI</name>
<sequence>MPRNIVVAPFSYVSFELCMKLMENGQEVIGVEPSLPYLDKREREEKELYLGRNANWVLCQLEEFLLRSEEESVIYVCHVNPGWSAIQDFLEELKENSCKIVYITHATQRPFMNVTEWSKSNVWVHLPSMYGSWQPENSFFEHSLIDRSFPFEEYEREDRRDVLYIDDAINAIIEVAELEGGAYQLRSGVENHWDEVLKEIGYSILYDSIGVAQDREYIVGEQVHYADARIKPEQGVEMLRRHRETIEKRIRSVFYRK</sequence>
<proteinExistence type="predicted"/>